<accession>A0A1G2QHX7</accession>
<evidence type="ECO:0000313" key="2">
    <source>
        <dbReference type="Proteomes" id="UP000177838"/>
    </source>
</evidence>
<gene>
    <name evidence="1" type="ORF">A2589_00675</name>
</gene>
<reference evidence="1 2" key="1">
    <citation type="journal article" date="2016" name="Nat. Commun.">
        <title>Thousands of microbial genomes shed light on interconnected biogeochemical processes in an aquifer system.</title>
        <authorList>
            <person name="Anantharaman K."/>
            <person name="Brown C.T."/>
            <person name="Hug L.A."/>
            <person name="Sharon I."/>
            <person name="Castelle C.J."/>
            <person name="Probst A.J."/>
            <person name="Thomas B.C."/>
            <person name="Singh A."/>
            <person name="Wilkins M.J."/>
            <person name="Karaoz U."/>
            <person name="Brodie E.L."/>
            <person name="Williams K.H."/>
            <person name="Hubbard S.S."/>
            <person name="Banfield J.F."/>
        </authorList>
    </citation>
    <scope>NUCLEOTIDE SEQUENCE [LARGE SCALE GENOMIC DNA]</scope>
</reference>
<protein>
    <submittedName>
        <fullName evidence="1">Uncharacterized protein</fullName>
    </submittedName>
</protein>
<dbReference type="EMBL" id="MHTK01000002">
    <property type="protein sequence ID" value="OHA60175.1"/>
    <property type="molecule type" value="Genomic_DNA"/>
</dbReference>
<dbReference type="AlphaFoldDB" id="A0A1G2QHX7"/>
<evidence type="ECO:0000313" key="1">
    <source>
        <dbReference type="EMBL" id="OHA60175.1"/>
    </source>
</evidence>
<sequence length="199" mass="23189">MANVVGDEVLGKIARQQHDWFRRVKEGSLDPAEVLLVHQIIQDFGDGKIPNLLGLRRGTHELRPVKYVIDCDADPFLPDGWKVEDHQQGGILKWTESLIALYLDQRQQSGRCIGHDLRRALRNQKVLNANVLDFLLQHPELIPEEWKGKEVFFWGTIYLISDDNLCVRSLSWHGDEWRWSHFWPDFIWPNNYLAAVRAS</sequence>
<organism evidence="1 2">
    <name type="scientific">Candidatus Vogelbacteria bacterium RIFOXYD1_FULL_46_19</name>
    <dbReference type="NCBI Taxonomy" id="1802439"/>
    <lineage>
        <taxon>Bacteria</taxon>
        <taxon>Candidatus Vogeliibacteriota</taxon>
    </lineage>
</organism>
<name>A0A1G2QHX7_9BACT</name>
<proteinExistence type="predicted"/>
<comment type="caution">
    <text evidence="1">The sequence shown here is derived from an EMBL/GenBank/DDBJ whole genome shotgun (WGS) entry which is preliminary data.</text>
</comment>
<dbReference type="STRING" id="1802439.A2589_00675"/>
<dbReference type="Proteomes" id="UP000177838">
    <property type="component" value="Unassembled WGS sequence"/>
</dbReference>